<organism evidence="2 3">
    <name type="scientific">Flavobacterium endophyticum</name>
    <dbReference type="NCBI Taxonomy" id="1540163"/>
    <lineage>
        <taxon>Bacteria</taxon>
        <taxon>Pseudomonadati</taxon>
        <taxon>Bacteroidota</taxon>
        <taxon>Flavobacteriia</taxon>
        <taxon>Flavobacteriales</taxon>
        <taxon>Flavobacteriaceae</taxon>
        <taxon>Flavobacterium</taxon>
    </lineage>
</organism>
<evidence type="ECO:0000313" key="2">
    <source>
        <dbReference type="EMBL" id="RKS20540.1"/>
    </source>
</evidence>
<keyword evidence="1" id="KW-0732">Signal</keyword>
<name>A0A495M5S5_9FLAO</name>
<evidence type="ECO:0000256" key="1">
    <source>
        <dbReference type="SAM" id="SignalP"/>
    </source>
</evidence>
<gene>
    <name evidence="2" type="ORF">CLV94_2919</name>
</gene>
<dbReference type="PROSITE" id="PS51257">
    <property type="entry name" value="PROKAR_LIPOPROTEIN"/>
    <property type="match status" value="1"/>
</dbReference>
<sequence>MKTEKNKIATFLILALSAFAITSCSKDDGDDANGGNSHKLVFKAEVSAGSSINQSVYGYDTSLTTVTGLGGLAWTSPEVTAPANARVASFVVNAVGANASSTLKLQVFVDGVLKKESTSTGTALVSQAQYSLR</sequence>
<evidence type="ECO:0000313" key="3">
    <source>
        <dbReference type="Proteomes" id="UP000277579"/>
    </source>
</evidence>
<feature type="signal peptide" evidence="1">
    <location>
        <begin position="1"/>
        <end position="20"/>
    </location>
</feature>
<dbReference type="RefSeq" id="WP_211331198.1">
    <property type="nucleotide sequence ID" value="NZ_RBLC01000004.1"/>
</dbReference>
<reference evidence="2 3" key="1">
    <citation type="submission" date="2018-10" db="EMBL/GenBank/DDBJ databases">
        <title>Genomic Encyclopedia of Archaeal and Bacterial Type Strains, Phase II (KMG-II): from individual species to whole genera.</title>
        <authorList>
            <person name="Goeker M."/>
        </authorList>
    </citation>
    <scope>NUCLEOTIDE SEQUENCE [LARGE SCALE GENOMIC DNA]</scope>
    <source>
        <strain evidence="2 3">DSM 29537</strain>
    </source>
</reference>
<dbReference type="Proteomes" id="UP000277579">
    <property type="component" value="Unassembled WGS sequence"/>
</dbReference>
<dbReference type="EMBL" id="RBLC01000004">
    <property type="protein sequence ID" value="RKS20540.1"/>
    <property type="molecule type" value="Genomic_DNA"/>
</dbReference>
<protein>
    <recommendedName>
        <fullName evidence="4">MmpS family membrane protein</fullName>
    </recommendedName>
</protein>
<comment type="caution">
    <text evidence="2">The sequence shown here is derived from an EMBL/GenBank/DDBJ whole genome shotgun (WGS) entry which is preliminary data.</text>
</comment>
<feature type="chain" id="PRO_5019799386" description="MmpS family membrane protein" evidence="1">
    <location>
        <begin position="21"/>
        <end position="133"/>
    </location>
</feature>
<accession>A0A495M5S5</accession>
<proteinExistence type="predicted"/>
<keyword evidence="3" id="KW-1185">Reference proteome</keyword>
<evidence type="ECO:0008006" key="4">
    <source>
        <dbReference type="Google" id="ProtNLM"/>
    </source>
</evidence>
<dbReference type="AlphaFoldDB" id="A0A495M5S5"/>